<evidence type="ECO:0000313" key="2">
    <source>
        <dbReference type="EMBL" id="KSU09242.1"/>
    </source>
</evidence>
<dbReference type="AlphaFoldDB" id="A0A0V8D6L7"/>
<dbReference type="Pfam" id="PF13673">
    <property type="entry name" value="Acetyltransf_10"/>
    <property type="match status" value="1"/>
</dbReference>
<protein>
    <submittedName>
        <fullName evidence="2">PhnO protein</fullName>
    </submittedName>
</protein>
<dbReference type="PATRIC" id="fig|1360.106.peg.1788"/>
<dbReference type="InterPro" id="IPR000182">
    <property type="entry name" value="GNAT_dom"/>
</dbReference>
<evidence type="ECO:0000259" key="1">
    <source>
        <dbReference type="Pfam" id="PF13673"/>
    </source>
</evidence>
<sequence length="42" mass="4894">MVNSSITAKPFFEKMGYKETKKNCVHLRGQDFVNFTLKKVVE</sequence>
<reference evidence="3" key="1">
    <citation type="submission" date="2015-10" db="EMBL/GenBank/DDBJ databases">
        <title>Draft Genome Sequences of 11 Lactococcus lactis subspecies cremoris strains.</title>
        <authorList>
            <person name="Wels M."/>
            <person name="Backus L."/>
            <person name="Boekhorst J."/>
            <person name="Dijkstra A."/>
            <person name="Beerthuizen M."/>
            <person name="Kelly W."/>
            <person name="Siezen R."/>
            <person name="Bachmann H."/>
            <person name="Van Hijum S."/>
        </authorList>
    </citation>
    <scope>NUCLEOTIDE SEQUENCE [LARGE SCALE GENOMIC DNA]</scope>
    <source>
        <strain evidence="3">LMG8520</strain>
    </source>
</reference>
<dbReference type="EMBL" id="LKLP01000078">
    <property type="protein sequence ID" value="KSU09242.1"/>
    <property type="molecule type" value="Genomic_DNA"/>
</dbReference>
<feature type="domain" description="N-acetyltransferase" evidence="1">
    <location>
        <begin position="1"/>
        <end position="37"/>
    </location>
</feature>
<dbReference type="Proteomes" id="UP000054230">
    <property type="component" value="Unassembled WGS sequence"/>
</dbReference>
<organism evidence="2 3">
    <name type="scientific">Lactococcus lactis subsp. lactis</name>
    <name type="common">Streptococcus lactis</name>
    <dbReference type="NCBI Taxonomy" id="1360"/>
    <lineage>
        <taxon>Bacteria</taxon>
        <taxon>Bacillati</taxon>
        <taxon>Bacillota</taxon>
        <taxon>Bacilli</taxon>
        <taxon>Lactobacillales</taxon>
        <taxon>Streptococcaceae</taxon>
        <taxon>Lactococcus</taxon>
    </lineage>
</organism>
<gene>
    <name evidence="2" type="ORF">LMG8520_1499</name>
</gene>
<evidence type="ECO:0000313" key="3">
    <source>
        <dbReference type="Proteomes" id="UP000054230"/>
    </source>
</evidence>
<name>A0A0V8D6L7_LACLL</name>
<accession>A0A0V8D6L7</accession>
<comment type="caution">
    <text evidence="2">The sequence shown here is derived from an EMBL/GenBank/DDBJ whole genome shotgun (WGS) entry which is preliminary data.</text>
</comment>
<proteinExistence type="predicted"/>